<name>A0ABY8Q7M8_9RHOB</name>
<keyword evidence="7" id="KW-1185">Reference proteome</keyword>
<dbReference type="GO" id="GO:0008745">
    <property type="term" value="F:N-acetylmuramoyl-L-alanine amidase activity"/>
    <property type="evidence" value="ECO:0007669"/>
    <property type="project" value="UniProtKB-EC"/>
</dbReference>
<evidence type="ECO:0000256" key="3">
    <source>
        <dbReference type="ARBA" id="ARBA00022801"/>
    </source>
</evidence>
<keyword evidence="3 6" id="KW-0378">Hydrolase</keyword>
<dbReference type="RefSeq" id="WP_281467659.1">
    <property type="nucleotide sequence ID" value="NZ_CP124535.1"/>
</dbReference>
<evidence type="ECO:0000256" key="1">
    <source>
        <dbReference type="ARBA" id="ARBA00001561"/>
    </source>
</evidence>
<dbReference type="SUPFAM" id="SSF53187">
    <property type="entry name" value="Zn-dependent exopeptidases"/>
    <property type="match status" value="1"/>
</dbReference>
<dbReference type="PANTHER" id="PTHR30404:SF0">
    <property type="entry name" value="N-ACETYLMURAMOYL-L-ALANINE AMIDASE AMIC"/>
    <property type="match status" value="1"/>
</dbReference>
<organism evidence="6 7">
    <name type="scientific">Fuscovulum ytuae</name>
    <dbReference type="NCBI Taxonomy" id="3042299"/>
    <lineage>
        <taxon>Bacteria</taxon>
        <taxon>Pseudomonadati</taxon>
        <taxon>Pseudomonadota</taxon>
        <taxon>Alphaproteobacteria</taxon>
        <taxon>Rhodobacterales</taxon>
        <taxon>Paracoccaceae</taxon>
        <taxon>Fuscovulum</taxon>
    </lineage>
</organism>
<dbReference type="InterPro" id="IPR050695">
    <property type="entry name" value="N-acetylmuramoyl_amidase_3"/>
</dbReference>
<dbReference type="PANTHER" id="PTHR30404">
    <property type="entry name" value="N-ACETYLMURAMOYL-L-ALANINE AMIDASE"/>
    <property type="match status" value="1"/>
</dbReference>
<feature type="chain" id="PRO_5045976563" description="N-acetylmuramoyl-L-alanine amidase" evidence="4">
    <location>
        <begin position="22"/>
        <end position="406"/>
    </location>
</feature>
<feature type="domain" description="MurNAc-LAA" evidence="5">
    <location>
        <begin position="235"/>
        <end position="390"/>
    </location>
</feature>
<keyword evidence="4" id="KW-0732">Signal</keyword>
<dbReference type="InterPro" id="IPR002508">
    <property type="entry name" value="MurNAc-LAA_cat"/>
</dbReference>
<dbReference type="EMBL" id="CP124535">
    <property type="protein sequence ID" value="WGV16876.1"/>
    <property type="molecule type" value="Genomic_DNA"/>
</dbReference>
<dbReference type="CDD" id="cd02696">
    <property type="entry name" value="MurNAc-LAA"/>
    <property type="match status" value="1"/>
</dbReference>
<feature type="signal peptide" evidence="4">
    <location>
        <begin position="1"/>
        <end position="21"/>
    </location>
</feature>
<evidence type="ECO:0000313" key="6">
    <source>
        <dbReference type="EMBL" id="WGV16876.1"/>
    </source>
</evidence>
<accession>A0ABY8Q7M8</accession>
<sequence length="406" mass="43851">MRAFLVALVMLVSAVFGPASAQDLSALARLDVAASQIQDEGEAVTITLALSQPVPWRLRFADDPRRLILDFREVDWTGIGEMQQSSIRVEGLRAGSFRAGWSRLVLQLSAPLTVASAAMETDTEAGAQAKVRLRLIPSTPADFAAQARQPEPPEWALPEPAALPPPLGRGNGPLTVVLDPGHGGIDPGAERDGHTEAELMLTFARELKELLVRDGGFNVVMTRDEDVFVPLETRISIARAANAHVFLSLHADALAEGEAVGATVYTLAEEASDEAARALAERHDRDDLLSGIDLTEQDDLVATVLMDMARTETRPRTDRLALKLRESIAGSGLKMHRHPIQSAGFSVLKSPDIPSILLELGFLSSASDLERLIDPDWRATMALAIRDALHAWAAEDAAIADLRRAE</sequence>
<dbReference type="Gene3D" id="2.60.40.3500">
    <property type="match status" value="1"/>
</dbReference>
<evidence type="ECO:0000256" key="4">
    <source>
        <dbReference type="SAM" id="SignalP"/>
    </source>
</evidence>
<reference evidence="6 7" key="1">
    <citation type="submission" date="2023-04" db="EMBL/GenBank/DDBJ databases">
        <title>YMD61, complete Genome.</title>
        <authorList>
            <person name="Zhang J."/>
        </authorList>
    </citation>
    <scope>NUCLEOTIDE SEQUENCE [LARGE SCALE GENOMIC DNA]</scope>
    <source>
        <strain evidence="6 7">YMD61</strain>
    </source>
</reference>
<evidence type="ECO:0000256" key="2">
    <source>
        <dbReference type="ARBA" id="ARBA00011901"/>
    </source>
</evidence>
<dbReference type="Gene3D" id="3.40.630.40">
    <property type="entry name" value="Zn-dependent exopeptidases"/>
    <property type="match status" value="1"/>
</dbReference>
<comment type="catalytic activity">
    <reaction evidence="1">
        <text>Hydrolyzes the link between N-acetylmuramoyl residues and L-amino acid residues in certain cell-wall glycopeptides.</text>
        <dbReference type="EC" id="3.5.1.28"/>
    </reaction>
</comment>
<gene>
    <name evidence="6" type="ORF">QF092_03430</name>
</gene>
<proteinExistence type="predicted"/>
<dbReference type="EC" id="3.5.1.28" evidence="2"/>
<dbReference type="Proteomes" id="UP001230978">
    <property type="component" value="Chromosome"/>
</dbReference>
<dbReference type="SMART" id="SM00646">
    <property type="entry name" value="Ami_3"/>
    <property type="match status" value="1"/>
</dbReference>
<dbReference type="Pfam" id="PF01520">
    <property type="entry name" value="Amidase_3"/>
    <property type="match status" value="1"/>
</dbReference>
<protein>
    <recommendedName>
        <fullName evidence="2">N-acetylmuramoyl-L-alanine amidase</fullName>
        <ecNumber evidence="2">3.5.1.28</ecNumber>
    </recommendedName>
</protein>
<evidence type="ECO:0000259" key="5">
    <source>
        <dbReference type="SMART" id="SM00646"/>
    </source>
</evidence>
<evidence type="ECO:0000313" key="7">
    <source>
        <dbReference type="Proteomes" id="UP001230978"/>
    </source>
</evidence>